<protein>
    <recommendedName>
        <fullName evidence="3">Transcription initiation factor TFIID subunit 8</fullName>
    </recommendedName>
</protein>
<dbReference type="InterPro" id="IPR019473">
    <property type="entry name" value="TFIID_su8_C"/>
</dbReference>
<evidence type="ECO:0000256" key="5">
    <source>
        <dbReference type="ARBA" id="ARBA00023163"/>
    </source>
</evidence>
<dbReference type="Pfam" id="PF10406">
    <property type="entry name" value="TAF8_C"/>
    <property type="match status" value="1"/>
</dbReference>
<dbReference type="GO" id="GO:0005669">
    <property type="term" value="C:transcription factor TFIID complex"/>
    <property type="evidence" value="ECO:0007669"/>
    <property type="project" value="InterPro"/>
</dbReference>
<dbReference type="AlphaFoldDB" id="A0A5C7HN46"/>
<keyword evidence="6" id="KW-0539">Nucleus</keyword>
<dbReference type="InterPro" id="IPR009072">
    <property type="entry name" value="Histone-fold"/>
</dbReference>
<evidence type="ECO:0000256" key="6">
    <source>
        <dbReference type="ARBA" id="ARBA00023242"/>
    </source>
</evidence>
<evidence type="ECO:0000256" key="4">
    <source>
        <dbReference type="ARBA" id="ARBA00023015"/>
    </source>
</evidence>
<keyword evidence="5" id="KW-0804">Transcription</keyword>
<evidence type="ECO:0000256" key="1">
    <source>
        <dbReference type="ARBA" id="ARBA00004123"/>
    </source>
</evidence>
<dbReference type="Gene3D" id="1.10.20.10">
    <property type="entry name" value="Histone, subunit A"/>
    <property type="match status" value="1"/>
</dbReference>
<dbReference type="InterPro" id="IPR037818">
    <property type="entry name" value="TAF8"/>
</dbReference>
<dbReference type="SMART" id="SM00576">
    <property type="entry name" value="BTP"/>
    <property type="match status" value="1"/>
</dbReference>
<dbReference type="PANTHER" id="PTHR46338">
    <property type="entry name" value="TRANSCRIPTION INITIATION FACTOR TFIID SUBUNIT 8"/>
    <property type="match status" value="1"/>
</dbReference>
<gene>
    <name evidence="9" type="ORF">EZV62_016299</name>
</gene>
<dbReference type="CDD" id="cd08049">
    <property type="entry name" value="TAF8"/>
    <property type="match status" value="1"/>
</dbReference>
<feature type="region of interest" description="Disordered" evidence="7">
    <location>
        <begin position="1"/>
        <end position="35"/>
    </location>
</feature>
<evidence type="ECO:0000256" key="2">
    <source>
        <dbReference type="ARBA" id="ARBA00008767"/>
    </source>
</evidence>
<dbReference type="OrthoDB" id="436852at2759"/>
<dbReference type="EMBL" id="VAHF01000007">
    <property type="protein sequence ID" value="TXG58470.1"/>
    <property type="molecule type" value="Genomic_DNA"/>
</dbReference>
<evidence type="ECO:0000256" key="7">
    <source>
        <dbReference type="SAM" id="MobiDB-lite"/>
    </source>
</evidence>
<keyword evidence="10" id="KW-1185">Reference proteome</keyword>
<comment type="similarity">
    <text evidence="2">Belongs to the TAF8 family.</text>
</comment>
<comment type="subcellular location">
    <subcellularLocation>
        <location evidence="1">Nucleus</location>
    </subcellularLocation>
</comment>
<organism evidence="9 10">
    <name type="scientific">Acer yangbiense</name>
    <dbReference type="NCBI Taxonomy" id="1000413"/>
    <lineage>
        <taxon>Eukaryota</taxon>
        <taxon>Viridiplantae</taxon>
        <taxon>Streptophyta</taxon>
        <taxon>Embryophyta</taxon>
        <taxon>Tracheophyta</taxon>
        <taxon>Spermatophyta</taxon>
        <taxon>Magnoliopsida</taxon>
        <taxon>eudicotyledons</taxon>
        <taxon>Gunneridae</taxon>
        <taxon>Pentapetalae</taxon>
        <taxon>rosids</taxon>
        <taxon>malvids</taxon>
        <taxon>Sapindales</taxon>
        <taxon>Sapindaceae</taxon>
        <taxon>Hippocastanoideae</taxon>
        <taxon>Acereae</taxon>
        <taxon>Acer</taxon>
    </lineage>
</organism>
<evidence type="ECO:0000313" key="10">
    <source>
        <dbReference type="Proteomes" id="UP000323000"/>
    </source>
</evidence>
<keyword evidence="4" id="KW-0805">Transcription regulation</keyword>
<comment type="caution">
    <text evidence="9">The sequence shown here is derived from an EMBL/GenBank/DDBJ whole genome shotgun (WGS) entry which is preliminary data.</text>
</comment>
<evidence type="ECO:0000259" key="8">
    <source>
        <dbReference type="SMART" id="SM00576"/>
    </source>
</evidence>
<feature type="domain" description="Bromodomain associated" evidence="8">
    <location>
        <begin position="35"/>
        <end position="111"/>
    </location>
</feature>
<feature type="compositionally biased region" description="Low complexity" evidence="7">
    <location>
        <begin position="21"/>
        <end position="31"/>
    </location>
</feature>
<dbReference type="CDD" id="cd00076">
    <property type="entry name" value="HFD_SF"/>
    <property type="match status" value="1"/>
</dbReference>
<dbReference type="PANTHER" id="PTHR46338:SF1">
    <property type="entry name" value="TRANSCRIPTION INITIATION FACTOR TFIID SUBUNIT 8"/>
    <property type="match status" value="1"/>
</dbReference>
<name>A0A5C7HN46_9ROSI</name>
<reference evidence="10" key="1">
    <citation type="journal article" date="2019" name="Gigascience">
        <title>De novo genome assembly of the endangered Acer yangbiense, a plant species with extremely small populations endemic to Yunnan Province, China.</title>
        <authorList>
            <person name="Yang J."/>
            <person name="Wariss H.M."/>
            <person name="Tao L."/>
            <person name="Zhang R."/>
            <person name="Yun Q."/>
            <person name="Hollingsworth P."/>
            <person name="Dao Z."/>
            <person name="Luo G."/>
            <person name="Guo H."/>
            <person name="Ma Y."/>
            <person name="Sun W."/>
        </authorList>
    </citation>
    <scope>NUCLEOTIDE SEQUENCE [LARGE SCALE GENOMIC DNA]</scope>
    <source>
        <strain evidence="10">cv. Malutang</strain>
    </source>
</reference>
<dbReference type="Proteomes" id="UP000323000">
    <property type="component" value="Chromosome 7"/>
</dbReference>
<dbReference type="InterPro" id="IPR006565">
    <property type="entry name" value="BTP"/>
</dbReference>
<feature type="region of interest" description="Disordered" evidence="7">
    <location>
        <begin position="229"/>
        <end position="269"/>
    </location>
</feature>
<evidence type="ECO:0000313" key="9">
    <source>
        <dbReference type="EMBL" id="TXG58470.1"/>
    </source>
</evidence>
<dbReference type="Pfam" id="PF07524">
    <property type="entry name" value="Bromo_TP"/>
    <property type="match status" value="1"/>
</dbReference>
<accession>A0A5C7HN46</accession>
<evidence type="ECO:0000256" key="3">
    <source>
        <dbReference type="ARBA" id="ARBA00017307"/>
    </source>
</evidence>
<proteinExistence type="inferred from homology"/>
<dbReference type="GO" id="GO:0046982">
    <property type="term" value="F:protein heterodimerization activity"/>
    <property type="evidence" value="ECO:0007669"/>
    <property type="project" value="InterPro"/>
</dbReference>
<sequence length="385" mass="41905">MSHGGGESTAKSDPGADNSSRRSGANNSSRRTGADDFGRAVSKMAVAQVCEGVGFEGFKDSALDALADIAIRYLCDLGKTSGSYANLAGRTQCNFFDIILGLEDLGTLKGFSGASDISGKILVGSGMVKELIEFVDSNEEIPFAQPIPLFPVVKSRKLIPSFSEMSETPAGKHIPSWLPAFPDPHTYIHTPMWNERKSDPRADKIEQARQRRKAEMALLSLQKRLVCSGETGTSASGPPPNCEKEEEEVRESEGNPFLVKPVQPGEKDVSSVSLPAKLKDETLGANHVSVMKAFAPAIEAVKGSGLMCDDGDGERKSLPDKRPAVHFKFKTSKKFLGESVDLSLQKKGGERSALFWRDDEKDDKKRRAEYILRQSIENPQELTQL</sequence>